<gene>
    <name evidence="1" type="ORF">VFPPC_06132</name>
</gene>
<dbReference type="AlphaFoldDB" id="A0A179FI87"/>
<sequence length="201" mass="23217">MEKVLLDPTQDPDDFARAYRDRHADWDKVFEGYDAAVDWPSAEFWPELVEKYPDAKVLLTVRDHEDWYMSVGKTIKEWPMDPAIQWPERMLKTRNMARIIVKEGALSGYSDKDTMISKFIHNTTRVKTAIPEDRLLVFHPGDGWGPLCKFLGKNEPDTAFPHCNRSGDFVDRLHWVKESIESGKNLAAMPYKMDVVNAACK</sequence>
<dbReference type="PANTHER" id="PTHR36978:SF4">
    <property type="entry name" value="P-LOOP CONTAINING NUCLEOSIDE TRIPHOSPHATE HYDROLASE PROTEIN"/>
    <property type="match status" value="1"/>
</dbReference>
<name>A0A179FI87_METCM</name>
<evidence type="ECO:0008006" key="3">
    <source>
        <dbReference type="Google" id="ProtNLM"/>
    </source>
</evidence>
<dbReference type="InterPro" id="IPR040632">
    <property type="entry name" value="Sulfotransfer_4"/>
</dbReference>
<organism evidence="1 2">
    <name type="scientific">Pochonia chlamydosporia 170</name>
    <dbReference type="NCBI Taxonomy" id="1380566"/>
    <lineage>
        <taxon>Eukaryota</taxon>
        <taxon>Fungi</taxon>
        <taxon>Dikarya</taxon>
        <taxon>Ascomycota</taxon>
        <taxon>Pezizomycotina</taxon>
        <taxon>Sordariomycetes</taxon>
        <taxon>Hypocreomycetidae</taxon>
        <taxon>Hypocreales</taxon>
        <taxon>Clavicipitaceae</taxon>
        <taxon>Pochonia</taxon>
    </lineage>
</organism>
<comment type="caution">
    <text evidence="1">The sequence shown here is derived from an EMBL/GenBank/DDBJ whole genome shotgun (WGS) entry which is preliminary data.</text>
</comment>
<dbReference type="EMBL" id="LSBJ02000005">
    <property type="protein sequence ID" value="OAQ64951.1"/>
    <property type="molecule type" value="Genomic_DNA"/>
</dbReference>
<accession>A0A179FI87</accession>
<dbReference type="InterPro" id="IPR027417">
    <property type="entry name" value="P-loop_NTPase"/>
</dbReference>
<dbReference type="GeneID" id="28849215"/>
<protein>
    <recommendedName>
        <fullName evidence="3">NAD dependent epimerase/dehydratase</fullName>
    </recommendedName>
</protein>
<dbReference type="KEGG" id="pchm:VFPPC_06132"/>
<dbReference type="STRING" id="1380566.A0A179FI87"/>
<dbReference type="Gene3D" id="3.40.50.300">
    <property type="entry name" value="P-loop containing nucleotide triphosphate hydrolases"/>
    <property type="match status" value="1"/>
</dbReference>
<keyword evidence="2" id="KW-1185">Reference proteome</keyword>
<dbReference type="SUPFAM" id="SSF52540">
    <property type="entry name" value="P-loop containing nucleoside triphosphate hydrolases"/>
    <property type="match status" value="1"/>
</dbReference>
<evidence type="ECO:0000313" key="1">
    <source>
        <dbReference type="EMBL" id="OAQ64951.1"/>
    </source>
</evidence>
<dbReference type="Pfam" id="PF17784">
    <property type="entry name" value="Sulfotransfer_4"/>
    <property type="match status" value="1"/>
</dbReference>
<dbReference type="PANTHER" id="PTHR36978">
    <property type="entry name" value="P-LOOP CONTAINING NUCLEOTIDE TRIPHOSPHATE HYDROLASE"/>
    <property type="match status" value="1"/>
</dbReference>
<proteinExistence type="predicted"/>
<evidence type="ECO:0000313" key="2">
    <source>
        <dbReference type="Proteomes" id="UP000078397"/>
    </source>
</evidence>
<reference evidence="1 2" key="1">
    <citation type="journal article" date="2016" name="PLoS Pathog.">
        <title>Biosynthesis of antibiotic leucinostatins in bio-control fungus Purpureocillium lilacinum and their inhibition on phytophthora revealed by genome mining.</title>
        <authorList>
            <person name="Wang G."/>
            <person name="Liu Z."/>
            <person name="Lin R."/>
            <person name="Li E."/>
            <person name="Mao Z."/>
            <person name="Ling J."/>
            <person name="Yang Y."/>
            <person name="Yin W.B."/>
            <person name="Xie B."/>
        </authorList>
    </citation>
    <scope>NUCLEOTIDE SEQUENCE [LARGE SCALE GENOMIC DNA]</scope>
    <source>
        <strain evidence="1">170</strain>
    </source>
</reference>
<dbReference type="Proteomes" id="UP000078397">
    <property type="component" value="Unassembled WGS sequence"/>
</dbReference>
<dbReference type="RefSeq" id="XP_018142265.1">
    <property type="nucleotide sequence ID" value="XM_018285221.1"/>
</dbReference>
<dbReference type="OrthoDB" id="408152at2759"/>